<dbReference type="AlphaFoldDB" id="D3AYQ6"/>
<comment type="caution">
    <text evidence="2">The sequence shown here is derived from an EMBL/GenBank/DDBJ whole genome shotgun (WGS) entry which is preliminary data.</text>
</comment>
<dbReference type="GeneID" id="31356850"/>
<dbReference type="EMBL" id="ADBJ01000004">
    <property type="protein sequence ID" value="EFA86083.1"/>
    <property type="molecule type" value="Genomic_DNA"/>
</dbReference>
<accession>D3AYQ6</accession>
<name>D3AYQ6_HETP5</name>
<evidence type="ECO:0000313" key="3">
    <source>
        <dbReference type="Proteomes" id="UP000001396"/>
    </source>
</evidence>
<evidence type="ECO:0000256" key="1">
    <source>
        <dbReference type="SAM" id="SignalP"/>
    </source>
</evidence>
<sequence>MKFSILLMLFLFGILLTFAYANSSERCTKLANTFFQQCKTMSEYTVY</sequence>
<evidence type="ECO:0000313" key="2">
    <source>
        <dbReference type="EMBL" id="EFA86083.1"/>
    </source>
</evidence>
<protein>
    <submittedName>
        <fullName evidence="2">Uncharacterized protein</fullName>
    </submittedName>
</protein>
<keyword evidence="3" id="KW-1185">Reference proteome</keyword>
<keyword evidence="1" id="KW-0732">Signal</keyword>
<feature type="chain" id="PRO_5003042042" evidence="1">
    <location>
        <begin position="22"/>
        <end position="47"/>
    </location>
</feature>
<dbReference type="InParanoid" id="D3AYQ6"/>
<reference evidence="2 3" key="1">
    <citation type="journal article" date="2011" name="Genome Res.">
        <title>Phylogeny-wide analysis of social amoeba genomes highlights ancient origins for complex intercellular communication.</title>
        <authorList>
            <person name="Heidel A.J."/>
            <person name="Lawal H.M."/>
            <person name="Felder M."/>
            <person name="Schilde C."/>
            <person name="Helps N.R."/>
            <person name="Tunggal B."/>
            <person name="Rivero F."/>
            <person name="John U."/>
            <person name="Schleicher M."/>
            <person name="Eichinger L."/>
            <person name="Platzer M."/>
            <person name="Noegel A.A."/>
            <person name="Schaap P."/>
            <person name="Gloeckner G."/>
        </authorList>
    </citation>
    <scope>NUCLEOTIDE SEQUENCE [LARGE SCALE GENOMIC DNA]</scope>
    <source>
        <strain evidence="3">ATCC 26659 / Pp 5 / PN500</strain>
    </source>
</reference>
<organism evidence="2 3">
    <name type="scientific">Heterostelium pallidum (strain ATCC 26659 / Pp 5 / PN500)</name>
    <name type="common">Cellular slime mold</name>
    <name type="synonym">Polysphondylium pallidum</name>
    <dbReference type="NCBI Taxonomy" id="670386"/>
    <lineage>
        <taxon>Eukaryota</taxon>
        <taxon>Amoebozoa</taxon>
        <taxon>Evosea</taxon>
        <taxon>Eumycetozoa</taxon>
        <taxon>Dictyostelia</taxon>
        <taxon>Acytosteliales</taxon>
        <taxon>Acytosteliaceae</taxon>
        <taxon>Heterostelium</taxon>
    </lineage>
</organism>
<dbReference type="Proteomes" id="UP000001396">
    <property type="component" value="Unassembled WGS sequence"/>
</dbReference>
<gene>
    <name evidence="2" type="ORF">PPL_01320</name>
</gene>
<proteinExistence type="predicted"/>
<dbReference type="RefSeq" id="XP_020438189.1">
    <property type="nucleotide sequence ID" value="XM_020572331.1"/>
</dbReference>
<feature type="signal peptide" evidence="1">
    <location>
        <begin position="1"/>
        <end position="21"/>
    </location>
</feature>